<reference evidence="1 2" key="1">
    <citation type="submission" date="2020-08" db="EMBL/GenBank/DDBJ databases">
        <title>Genome public.</title>
        <authorList>
            <person name="Liu C."/>
            <person name="Sun Q."/>
        </authorList>
    </citation>
    <scope>NUCLEOTIDE SEQUENCE [LARGE SCALE GENOMIC DNA]</scope>
    <source>
        <strain evidence="1 2">NSJ-35</strain>
    </source>
</reference>
<keyword evidence="2" id="KW-1185">Reference proteome</keyword>
<evidence type="ECO:0000313" key="1">
    <source>
        <dbReference type="EMBL" id="MBC5647775.1"/>
    </source>
</evidence>
<accession>A0ABR7EDB5</accession>
<name>A0ABR7EDB5_9FIRM</name>
<dbReference type="Pfam" id="PF21699">
    <property type="entry name" value="TM1266-like"/>
    <property type="match status" value="1"/>
</dbReference>
<dbReference type="Gene3D" id="3.30.70.1150">
    <property type="entry name" value="ACT-like. Chain A, domain 2"/>
    <property type="match status" value="1"/>
</dbReference>
<dbReference type="EMBL" id="JACOON010000002">
    <property type="protein sequence ID" value="MBC5647775.1"/>
    <property type="molecule type" value="Genomic_DNA"/>
</dbReference>
<comment type="caution">
    <text evidence="1">The sequence shown here is derived from an EMBL/GenBank/DDBJ whole genome shotgun (WGS) entry which is preliminary data.</text>
</comment>
<sequence>MVNRIGIIAIIIEGHKESVARVNAILSEYSELVHARMGVPNHEKDLNVISLVVEATNEQVGAMTGRLGNLPGVTVKSMMTNKTY</sequence>
<dbReference type="InterPro" id="IPR045865">
    <property type="entry name" value="ACT-like_dom_sf"/>
</dbReference>
<proteinExistence type="predicted"/>
<evidence type="ECO:0000313" key="2">
    <source>
        <dbReference type="Proteomes" id="UP000606889"/>
    </source>
</evidence>
<dbReference type="InterPro" id="IPR027271">
    <property type="entry name" value="Acetolactate_synth/TF_NikR_C"/>
</dbReference>
<dbReference type="SUPFAM" id="SSF55021">
    <property type="entry name" value="ACT-like"/>
    <property type="match status" value="1"/>
</dbReference>
<protein>
    <submittedName>
        <fullName evidence="1">CopG family transcriptional regulator</fullName>
    </submittedName>
</protein>
<dbReference type="NCBIfam" id="TIGR03959">
    <property type="entry name" value="hyd_TM1266"/>
    <property type="match status" value="1"/>
</dbReference>
<dbReference type="Proteomes" id="UP000606889">
    <property type="component" value="Unassembled WGS sequence"/>
</dbReference>
<dbReference type="InterPro" id="IPR023860">
    <property type="entry name" value="FeFe-hyd_TM1266"/>
</dbReference>
<gene>
    <name evidence="1" type="ORF">H8S18_05460</name>
</gene>
<organism evidence="1 2">
    <name type="scientific">Christensenella tenuis</name>
    <dbReference type="NCBI Taxonomy" id="2763033"/>
    <lineage>
        <taxon>Bacteria</taxon>
        <taxon>Bacillati</taxon>
        <taxon>Bacillota</taxon>
        <taxon>Clostridia</taxon>
        <taxon>Christensenellales</taxon>
        <taxon>Christensenellaceae</taxon>
        <taxon>Christensenella</taxon>
    </lineage>
</organism>